<dbReference type="Gramene" id="ONI26575">
    <property type="protein sequence ID" value="ONI26575"/>
    <property type="gene ID" value="PRUPE_1G031900"/>
</dbReference>
<proteinExistence type="predicted"/>
<dbReference type="EMBL" id="CM007651">
    <property type="protein sequence ID" value="ONI26575.1"/>
    <property type="molecule type" value="Genomic_DNA"/>
</dbReference>
<reference evidence="1 2" key="1">
    <citation type="journal article" date="2013" name="Nat. Genet.">
        <title>The high-quality draft genome of peach (Prunus persica) identifies unique patterns of genetic diversity, domestication and genome evolution.</title>
        <authorList>
            <consortium name="International Peach Genome Initiative"/>
            <person name="Verde I."/>
            <person name="Abbott A.G."/>
            <person name="Scalabrin S."/>
            <person name="Jung S."/>
            <person name="Shu S."/>
            <person name="Marroni F."/>
            <person name="Zhebentyayeva T."/>
            <person name="Dettori M.T."/>
            <person name="Grimwood J."/>
            <person name="Cattonaro F."/>
            <person name="Zuccolo A."/>
            <person name="Rossini L."/>
            <person name="Jenkins J."/>
            <person name="Vendramin E."/>
            <person name="Meisel L.A."/>
            <person name="Decroocq V."/>
            <person name="Sosinski B."/>
            <person name="Prochnik S."/>
            <person name="Mitros T."/>
            <person name="Policriti A."/>
            <person name="Cipriani G."/>
            <person name="Dondini L."/>
            <person name="Ficklin S."/>
            <person name="Goodstein D.M."/>
            <person name="Xuan P."/>
            <person name="Del Fabbro C."/>
            <person name="Aramini V."/>
            <person name="Copetti D."/>
            <person name="Gonzalez S."/>
            <person name="Horner D.S."/>
            <person name="Falchi R."/>
            <person name="Lucas S."/>
            <person name="Mica E."/>
            <person name="Maldonado J."/>
            <person name="Lazzari B."/>
            <person name="Bielenberg D."/>
            <person name="Pirona R."/>
            <person name="Miculan M."/>
            <person name="Barakat A."/>
            <person name="Testolin R."/>
            <person name="Stella A."/>
            <person name="Tartarini S."/>
            <person name="Tonutti P."/>
            <person name="Arus P."/>
            <person name="Orellana A."/>
            <person name="Wells C."/>
            <person name="Main D."/>
            <person name="Vizzotto G."/>
            <person name="Silva H."/>
            <person name="Salamini F."/>
            <person name="Schmutz J."/>
            <person name="Morgante M."/>
            <person name="Rokhsar D.S."/>
        </authorList>
    </citation>
    <scope>NUCLEOTIDE SEQUENCE [LARGE SCALE GENOMIC DNA]</scope>
    <source>
        <strain evidence="2">cv. Nemared</strain>
    </source>
</reference>
<accession>A0A251QV16</accession>
<protein>
    <submittedName>
        <fullName evidence="1">Uncharacterized protein</fullName>
    </submittedName>
</protein>
<sequence>MLLCLVVLIQKNTDSFVELLMDTISSIEVIHANCQHLVSVSLFSLFVRVRLFSYKGILGSANAKKLLRNTKRVILCFWKH</sequence>
<evidence type="ECO:0000313" key="2">
    <source>
        <dbReference type="Proteomes" id="UP000006882"/>
    </source>
</evidence>
<gene>
    <name evidence="1" type="ORF">PRUPE_1G031900</name>
</gene>
<evidence type="ECO:0000313" key="1">
    <source>
        <dbReference type="EMBL" id="ONI26575.1"/>
    </source>
</evidence>
<dbReference type="Proteomes" id="UP000006882">
    <property type="component" value="Chromosome G1"/>
</dbReference>
<keyword evidence="2" id="KW-1185">Reference proteome</keyword>
<dbReference type="AlphaFoldDB" id="A0A251QV16"/>
<organism evidence="1 2">
    <name type="scientific">Prunus persica</name>
    <name type="common">Peach</name>
    <name type="synonym">Amygdalus persica</name>
    <dbReference type="NCBI Taxonomy" id="3760"/>
    <lineage>
        <taxon>Eukaryota</taxon>
        <taxon>Viridiplantae</taxon>
        <taxon>Streptophyta</taxon>
        <taxon>Embryophyta</taxon>
        <taxon>Tracheophyta</taxon>
        <taxon>Spermatophyta</taxon>
        <taxon>Magnoliopsida</taxon>
        <taxon>eudicotyledons</taxon>
        <taxon>Gunneridae</taxon>
        <taxon>Pentapetalae</taxon>
        <taxon>rosids</taxon>
        <taxon>fabids</taxon>
        <taxon>Rosales</taxon>
        <taxon>Rosaceae</taxon>
        <taxon>Amygdaloideae</taxon>
        <taxon>Amygdaleae</taxon>
        <taxon>Prunus</taxon>
    </lineage>
</organism>
<name>A0A251QV16_PRUPE</name>